<evidence type="ECO:0000313" key="1">
    <source>
        <dbReference type="EMBL" id="KAI9917210.1"/>
    </source>
</evidence>
<evidence type="ECO:0000313" key="2">
    <source>
        <dbReference type="Proteomes" id="UP001163321"/>
    </source>
</evidence>
<keyword evidence="2" id="KW-1185">Reference proteome</keyword>
<dbReference type="EMBL" id="CM047592">
    <property type="protein sequence ID" value="KAI9917210.1"/>
    <property type="molecule type" value="Genomic_DNA"/>
</dbReference>
<gene>
    <name evidence="1" type="ORF">PsorP6_013175</name>
</gene>
<sequence length="1138" mass="125027">MESSLNDQHSGPHAPRVSKTGPPVPRESDHMRRNRLNMEKMILKNVAASRTSTKNRAQQILEALKKKRQLEKTHEDRDNAIKKTKMAPAPDDATAARTAVAAGMLSPCRGSAAGVVAYTSPARRQMSALNLKSSSPPGPSPARARAVNPLHLVSPARPLKSAVVASPARPFKSAVEASPARPKRSGTTASPLRRKEFLTSPLRHRASTTPKRPLVFDESTLTANESASTTSRGHPPVLSSALEQVDIARGSKTSKATKTVKSPFQSFQDKYKQSPMKSTRALERSSPSARADSSTSSVPCSVPTLDLSHVDATAPLPTPSTGMSSGSSVQVTASRAAAGEGDNAASTCSSLSNSGDPVSPALQTAPKPMRQLFSSSRPLVAHRSMCFSTENVATALDVTPDGEIIVVGFMDGSVRLYEMYSNVPPSDRYGYLLGYIDDQCSQGSSNVNLRVKISPDGRYVFVGCRQGPRVIMSFNLDYYRSEKDGDDEDFQQFQKHYRINNKLRGFAAVTTYVPPIASVRQEQQDNEEKRSAYYILTGLGVRVLHLWRFVEPKQPHLEPIWEHLQDFDAGGNTATTAAFLPSTVSPGVFMIAAVCEDKNLRVWPLEFKKLSSSPVATSSDECSVDNEDTSFLGGNHTVTSYFSVQNTSDIIAIHGQYAYGISLMGEAYRICLPDASNVSSSTCKRLPRQEFQLEKINGGGGGTSRRSNVLLESLSASDDGKTIVAVSTEGIFYYSSKLPDLSSSELVSLRIIGKSASENTVFKTPMKVYTSMMTLNGTKTQSEAMMAVVTNPSSDGEKRGGYINVDPTKMFASRWMVPSRGNDCWVCGVRNMCHWKGPPESKTMERNRANLGEEQRVKLKAHSRRERAQKRARNAAKQQEMNSKLDGEQQETSTNATIETTSVSSAREDSSPKPTPVHSDASASGSVYEMDDDDGGELTGSDDNARSRASLVSELEHLKKRNAEITTELQRRLQGEWQLRSKWKRREEEFLNQLHAAEVEINRQGVLLRDAEKRLTFETVRKEQENAVKARYERLCAHMNDQMALVVDKKRLLEQTTRSLLTEVDRYVHASKNAVLLEPSECVVCKDQQAVTAIVPCGHLCFCEADAEKYRHNYCAAKDPTCPICQEEMVALLRIINT</sequence>
<organism evidence="1 2">
    <name type="scientific">Peronosclerospora sorghi</name>
    <dbReference type="NCBI Taxonomy" id="230839"/>
    <lineage>
        <taxon>Eukaryota</taxon>
        <taxon>Sar</taxon>
        <taxon>Stramenopiles</taxon>
        <taxon>Oomycota</taxon>
        <taxon>Peronosporomycetes</taxon>
        <taxon>Peronosporales</taxon>
        <taxon>Peronosporaceae</taxon>
        <taxon>Peronosclerospora</taxon>
    </lineage>
</organism>
<proteinExistence type="predicted"/>
<protein>
    <submittedName>
        <fullName evidence="1">Uncharacterized protein</fullName>
    </submittedName>
</protein>
<comment type="caution">
    <text evidence="1">The sequence shown here is derived from an EMBL/GenBank/DDBJ whole genome shotgun (WGS) entry which is preliminary data.</text>
</comment>
<name>A0ACC0WGK0_9STRA</name>
<dbReference type="Proteomes" id="UP001163321">
    <property type="component" value="Chromosome 13"/>
</dbReference>
<accession>A0ACC0WGK0</accession>
<reference evidence="1 2" key="1">
    <citation type="journal article" date="2022" name="bioRxiv">
        <title>The genome of the oomycete Peronosclerospora sorghi, a cosmopolitan pathogen of maize and sorghum, is inflated with dispersed pseudogenes.</title>
        <authorList>
            <person name="Fletcher K."/>
            <person name="Martin F."/>
            <person name="Isakeit T."/>
            <person name="Cavanaugh K."/>
            <person name="Magill C."/>
            <person name="Michelmore R."/>
        </authorList>
    </citation>
    <scope>NUCLEOTIDE SEQUENCE [LARGE SCALE GENOMIC DNA]</scope>
    <source>
        <strain evidence="1">P6</strain>
    </source>
</reference>